<dbReference type="Proteomes" id="UP000235649">
    <property type="component" value="Unassembled WGS sequence"/>
</dbReference>
<dbReference type="GO" id="GO:0003723">
    <property type="term" value="F:RNA binding"/>
    <property type="evidence" value="ECO:0007669"/>
    <property type="project" value="InterPro"/>
</dbReference>
<gene>
    <name evidence="4" type="ORF">CBP76_03330</name>
</gene>
<keyword evidence="2" id="KW-0175">Coiled coil</keyword>
<comment type="caution">
    <text evidence="4">The sequence shown here is derived from an EMBL/GenBank/DDBJ whole genome shotgun (WGS) entry which is preliminary data.</text>
</comment>
<dbReference type="Pfam" id="PF03123">
    <property type="entry name" value="CAT_RBD"/>
    <property type="match status" value="1"/>
</dbReference>
<dbReference type="Gene3D" id="2.30.24.10">
    <property type="entry name" value="CAT RNA-binding domain"/>
    <property type="match status" value="1"/>
</dbReference>
<organism evidence="4 5">
    <name type="scientific">Companilactobacillus nuruki</name>
    <dbReference type="NCBI Taxonomy" id="1993540"/>
    <lineage>
        <taxon>Bacteria</taxon>
        <taxon>Bacillati</taxon>
        <taxon>Bacillota</taxon>
        <taxon>Bacilli</taxon>
        <taxon>Lactobacillales</taxon>
        <taxon>Lactobacillaceae</taxon>
        <taxon>Companilactobacillus</taxon>
    </lineage>
</organism>
<evidence type="ECO:0000256" key="2">
    <source>
        <dbReference type="SAM" id="Coils"/>
    </source>
</evidence>
<dbReference type="SUPFAM" id="SSF63520">
    <property type="entry name" value="PTS-regulatory domain, PRD"/>
    <property type="match status" value="2"/>
</dbReference>
<feature type="coiled-coil region" evidence="2">
    <location>
        <begin position="211"/>
        <end position="238"/>
    </location>
</feature>
<reference evidence="4 5" key="1">
    <citation type="submission" date="2017-05" db="EMBL/GenBank/DDBJ databases">
        <title>Lactobacillus nurukis nov., sp. nov., isolated from nuruk.</title>
        <authorList>
            <person name="Kim S.-J."/>
        </authorList>
    </citation>
    <scope>NUCLEOTIDE SEQUENCE [LARGE SCALE GENOMIC DNA]</scope>
    <source>
        <strain evidence="4 5">SYF10-1a</strain>
    </source>
</reference>
<keyword evidence="5" id="KW-1185">Reference proteome</keyword>
<dbReference type="RefSeq" id="WP_102195523.1">
    <property type="nucleotide sequence ID" value="NZ_NIPR01000006.1"/>
</dbReference>
<proteinExistence type="predicted"/>
<evidence type="ECO:0000313" key="5">
    <source>
        <dbReference type="Proteomes" id="UP000235649"/>
    </source>
</evidence>
<keyword evidence="1" id="KW-0677">Repeat</keyword>
<dbReference type="Pfam" id="PF00874">
    <property type="entry name" value="PRD"/>
    <property type="match status" value="2"/>
</dbReference>
<dbReference type="Gene3D" id="1.10.1790.10">
    <property type="entry name" value="PRD domain"/>
    <property type="match status" value="2"/>
</dbReference>
<dbReference type="InterPro" id="IPR004341">
    <property type="entry name" value="CAT_RNA-bd_dom"/>
</dbReference>
<dbReference type="PANTHER" id="PTHR30185:SF15">
    <property type="entry name" value="CRYPTIC BETA-GLUCOSIDE BGL OPERON ANTITERMINATOR"/>
    <property type="match status" value="1"/>
</dbReference>
<dbReference type="InterPro" id="IPR050661">
    <property type="entry name" value="BglG_antiterminators"/>
</dbReference>
<sequence length="284" mass="33022">MVEIAQIFNNNNALINLGDHKQAIVKGKGIAFNKNKGSNLDTSKIEKIFYLNTKGSQENLFFLMKDIPIDIVTTTYEIIDYAKRELNYSVLDYVYITLSDHIFGAYKRYLSHSYQASLVPDMSNQYTTEYLIASHGLDVINTNLGVNFPESEIRSIALHFINARGEEDQNNQLKQSEAIDINKIVKAVLIDNDIFRKDSNGNYYDRFMIHLQYLTARLDDLKDENEKFNKKLELEMKESYPKSFQIAKEIYDRLQNELGKKISSSELLYFIIHIQRLTQEKTKK</sequence>
<evidence type="ECO:0000256" key="1">
    <source>
        <dbReference type="ARBA" id="ARBA00022737"/>
    </source>
</evidence>
<dbReference type="GO" id="GO:0006355">
    <property type="term" value="P:regulation of DNA-templated transcription"/>
    <property type="evidence" value="ECO:0007669"/>
    <property type="project" value="InterPro"/>
</dbReference>
<dbReference type="OrthoDB" id="9813552at2"/>
<evidence type="ECO:0000259" key="3">
    <source>
        <dbReference type="PROSITE" id="PS51372"/>
    </source>
</evidence>
<evidence type="ECO:0000313" key="4">
    <source>
        <dbReference type="EMBL" id="PMD72481.1"/>
    </source>
</evidence>
<name>A0A2N7AVX0_9LACO</name>
<dbReference type="InterPro" id="IPR036634">
    <property type="entry name" value="PRD_sf"/>
</dbReference>
<dbReference type="SMART" id="SM01061">
    <property type="entry name" value="CAT_RBD"/>
    <property type="match status" value="1"/>
</dbReference>
<accession>A0A2N7AVX0</accession>
<feature type="domain" description="PRD" evidence="3">
    <location>
        <begin position="66"/>
        <end position="170"/>
    </location>
</feature>
<feature type="domain" description="PRD" evidence="3">
    <location>
        <begin position="172"/>
        <end position="284"/>
    </location>
</feature>
<dbReference type="PROSITE" id="PS51372">
    <property type="entry name" value="PRD_2"/>
    <property type="match status" value="2"/>
</dbReference>
<protein>
    <submittedName>
        <fullName evidence="4">Transcription antiterminator lact</fullName>
    </submittedName>
</protein>
<dbReference type="InterPro" id="IPR011608">
    <property type="entry name" value="PRD"/>
</dbReference>
<dbReference type="SUPFAM" id="SSF50151">
    <property type="entry name" value="SacY-like RNA-binding domain"/>
    <property type="match status" value="1"/>
</dbReference>
<dbReference type="EMBL" id="NIPR01000006">
    <property type="protein sequence ID" value="PMD72481.1"/>
    <property type="molecule type" value="Genomic_DNA"/>
</dbReference>
<dbReference type="AlphaFoldDB" id="A0A2N7AVX0"/>
<dbReference type="InterPro" id="IPR036650">
    <property type="entry name" value="CAT_RNA-bd_dom_sf"/>
</dbReference>
<dbReference type="PANTHER" id="PTHR30185">
    <property type="entry name" value="CRYPTIC BETA-GLUCOSIDE BGL OPERON ANTITERMINATOR"/>
    <property type="match status" value="1"/>
</dbReference>